<sequence>MDNYVSGMTPTSGCVLADTIPISGKLLTLLRAPKQIEDGTLSRYCACIPRLRTGFRCTVWKADRVMEHLTELNFPEKL</sequence>
<proteinExistence type="predicted"/>
<dbReference type="WBParaSite" id="PEQ_0001311201-mRNA-1">
    <property type="protein sequence ID" value="PEQ_0001311201-mRNA-1"/>
    <property type="gene ID" value="PEQ_0001311201"/>
</dbReference>
<dbReference type="Proteomes" id="UP000887564">
    <property type="component" value="Unplaced"/>
</dbReference>
<name>A0A914S453_PAREQ</name>
<accession>A0A914S453</accession>
<organism evidence="1 2">
    <name type="scientific">Parascaris equorum</name>
    <name type="common">Equine roundworm</name>
    <dbReference type="NCBI Taxonomy" id="6256"/>
    <lineage>
        <taxon>Eukaryota</taxon>
        <taxon>Metazoa</taxon>
        <taxon>Ecdysozoa</taxon>
        <taxon>Nematoda</taxon>
        <taxon>Chromadorea</taxon>
        <taxon>Rhabditida</taxon>
        <taxon>Spirurina</taxon>
        <taxon>Ascaridomorpha</taxon>
        <taxon>Ascaridoidea</taxon>
        <taxon>Ascarididae</taxon>
        <taxon>Parascaris</taxon>
    </lineage>
</organism>
<evidence type="ECO:0000313" key="2">
    <source>
        <dbReference type="WBParaSite" id="PEQ_0001311201-mRNA-1"/>
    </source>
</evidence>
<reference evidence="2" key="1">
    <citation type="submission" date="2022-11" db="UniProtKB">
        <authorList>
            <consortium name="WormBaseParasite"/>
        </authorList>
    </citation>
    <scope>IDENTIFICATION</scope>
</reference>
<keyword evidence="1" id="KW-1185">Reference proteome</keyword>
<protein>
    <submittedName>
        <fullName evidence="2">Uncharacterized protein</fullName>
    </submittedName>
</protein>
<evidence type="ECO:0000313" key="1">
    <source>
        <dbReference type="Proteomes" id="UP000887564"/>
    </source>
</evidence>
<dbReference type="AlphaFoldDB" id="A0A914S453"/>